<evidence type="ECO:0008006" key="8">
    <source>
        <dbReference type="Google" id="ProtNLM"/>
    </source>
</evidence>
<comment type="caution">
    <text evidence="3">The sequence shown here is derived from an EMBL/GenBank/DDBJ whole genome shotgun (WGS) entry which is preliminary data.</text>
</comment>
<name>A0AA86UB01_9EUKA</name>
<dbReference type="Proteomes" id="UP001642409">
    <property type="component" value="Unassembled WGS sequence"/>
</dbReference>
<evidence type="ECO:0000256" key="1">
    <source>
        <dbReference type="SAM" id="Phobius"/>
    </source>
</evidence>
<dbReference type="AlphaFoldDB" id="A0AA86UB01"/>
<proteinExistence type="predicted"/>
<evidence type="ECO:0000313" key="3">
    <source>
        <dbReference type="EMBL" id="CAI9945506.1"/>
    </source>
</evidence>
<reference evidence="5 7" key="2">
    <citation type="submission" date="2024-07" db="EMBL/GenBank/DDBJ databases">
        <authorList>
            <person name="Akdeniz Z."/>
        </authorList>
    </citation>
    <scope>NUCLEOTIDE SEQUENCE [LARGE SCALE GENOMIC DNA]</scope>
</reference>
<evidence type="ECO:0000313" key="6">
    <source>
        <dbReference type="EMBL" id="CAL6012259.1"/>
    </source>
</evidence>
<dbReference type="EMBL" id="CATOUU010000985">
    <property type="protein sequence ID" value="CAI9965024.1"/>
    <property type="molecule type" value="Genomic_DNA"/>
</dbReference>
<reference evidence="3" key="1">
    <citation type="submission" date="2023-06" db="EMBL/GenBank/DDBJ databases">
        <authorList>
            <person name="Kurt Z."/>
        </authorList>
    </citation>
    <scope>NUCLEOTIDE SEQUENCE</scope>
</reference>
<gene>
    <name evidence="5" type="ORF">HINF_LOCUS11958</name>
    <name evidence="6" type="ORF">HINF_LOCUS23215</name>
    <name evidence="3" type="ORF">HINF_LOCUS33151</name>
    <name evidence="4" type="ORF">HINF_LOCUS52669</name>
</gene>
<feature type="chain" id="PRO_5044705053" description="Transmembrane protein" evidence="2">
    <location>
        <begin position="17"/>
        <end position="535"/>
    </location>
</feature>
<keyword evidence="1" id="KW-0812">Transmembrane</keyword>
<dbReference type="EMBL" id="CAXDID020000027">
    <property type="protein sequence ID" value="CAL5991160.1"/>
    <property type="molecule type" value="Genomic_DNA"/>
</dbReference>
<dbReference type="EMBL" id="CAXDID020000066">
    <property type="protein sequence ID" value="CAL6012259.1"/>
    <property type="molecule type" value="Genomic_DNA"/>
</dbReference>
<dbReference type="EMBL" id="CATOUU010000747">
    <property type="protein sequence ID" value="CAI9945506.1"/>
    <property type="molecule type" value="Genomic_DNA"/>
</dbReference>
<keyword evidence="1" id="KW-0472">Membrane</keyword>
<sequence length="535" mass="59662">MLLISIFAAVPLDTDGREIHTCYTYDTSVEYRPNIKQLLILLVPSNNSACDIFPAGVNINVTIGNTDFATTVPLPVYLPYSYTISNFGYQNTTQIAVEGFSLPLDGLGDEISIDFLLIEIYSYAEITRIEILEMQTIISSLSECFYSDMPMLVTKGQLQITMNATGLCRIQIGNLKSLEVTIEGKQFSFAEADQASLTSLKNTYNHNVLFNIVVVPVGITDPFAFTAEKPDIAATAYLVTEQSGIQTRIDLKLSSQKFDSIPNFYEASYVTMNDKQFIFTLIPKASSQIALGTALAATGKTYNKIIARVIMQVGSLSYTFEQLGTVFDPKQIHLQFSCEDMPSNQLQQCLDFYTASAKATTGKITISALFYFNDLLLISQHDVIPFKPQQFERVLFNVKKDQEICIDLQNSRDPTFDSSAVSTFKFYVIKASNYDLKGDYSLQSNYNNVQTQVCFNNSQLRTDALDDFIAMLTISQGTKTVTQVFTSSQTTDSNKINMTSFTLIGIFAGVAFIQAVYQLIRFQKQLKALKKKKTG</sequence>
<protein>
    <recommendedName>
        <fullName evidence="8">Transmembrane protein</fullName>
    </recommendedName>
</protein>
<keyword evidence="7" id="KW-1185">Reference proteome</keyword>
<feature type="signal peptide" evidence="2">
    <location>
        <begin position="1"/>
        <end position="16"/>
    </location>
</feature>
<feature type="transmembrane region" description="Helical" evidence="1">
    <location>
        <begin position="498"/>
        <end position="520"/>
    </location>
</feature>
<keyword evidence="2" id="KW-0732">Signal</keyword>
<organism evidence="3">
    <name type="scientific">Hexamita inflata</name>
    <dbReference type="NCBI Taxonomy" id="28002"/>
    <lineage>
        <taxon>Eukaryota</taxon>
        <taxon>Metamonada</taxon>
        <taxon>Diplomonadida</taxon>
        <taxon>Hexamitidae</taxon>
        <taxon>Hexamitinae</taxon>
        <taxon>Hexamita</taxon>
    </lineage>
</organism>
<keyword evidence="1" id="KW-1133">Transmembrane helix</keyword>
<evidence type="ECO:0000313" key="4">
    <source>
        <dbReference type="EMBL" id="CAI9965024.1"/>
    </source>
</evidence>
<evidence type="ECO:0000256" key="2">
    <source>
        <dbReference type="SAM" id="SignalP"/>
    </source>
</evidence>
<evidence type="ECO:0000313" key="5">
    <source>
        <dbReference type="EMBL" id="CAL5991160.1"/>
    </source>
</evidence>
<accession>A0AA86UB01</accession>
<evidence type="ECO:0000313" key="7">
    <source>
        <dbReference type="Proteomes" id="UP001642409"/>
    </source>
</evidence>